<dbReference type="GO" id="GO:0016020">
    <property type="term" value="C:membrane"/>
    <property type="evidence" value="ECO:0007669"/>
    <property type="project" value="UniProtKB-SubCell"/>
</dbReference>
<evidence type="ECO:0000256" key="11">
    <source>
        <dbReference type="ARBA" id="ARBA00023242"/>
    </source>
</evidence>
<dbReference type="GO" id="GO:0000123">
    <property type="term" value="C:histone acetyltransferase complex"/>
    <property type="evidence" value="ECO:0007669"/>
    <property type="project" value="TreeGrafter"/>
</dbReference>
<evidence type="ECO:0000313" key="17">
    <source>
        <dbReference type="EMBL" id="KAG1551984.1"/>
    </source>
</evidence>
<evidence type="ECO:0000256" key="4">
    <source>
        <dbReference type="ARBA" id="ARBA00018505"/>
    </source>
</evidence>
<keyword evidence="5 13" id="KW-0812">Transmembrane</keyword>
<evidence type="ECO:0000256" key="6">
    <source>
        <dbReference type="ARBA" id="ARBA00022853"/>
    </source>
</evidence>
<dbReference type="Pfam" id="PF13813">
    <property type="entry name" value="MBOAT_2"/>
    <property type="match status" value="1"/>
</dbReference>
<evidence type="ECO:0000256" key="9">
    <source>
        <dbReference type="ARBA" id="ARBA00023136"/>
    </source>
</evidence>
<protein>
    <recommendedName>
        <fullName evidence="4">Chromatin modification-related protein EAF3</fullName>
    </recommendedName>
</protein>
<dbReference type="Gene3D" id="2.30.30.140">
    <property type="match status" value="1"/>
</dbReference>
<name>A0A9P6YM49_RHIOR</name>
<dbReference type="InterPro" id="IPR026541">
    <property type="entry name" value="MRG_dom"/>
</dbReference>
<evidence type="ECO:0000256" key="2">
    <source>
        <dbReference type="ARBA" id="ARBA00004141"/>
    </source>
</evidence>
<keyword evidence="8" id="KW-0805">Transcription regulation</keyword>
<dbReference type="PANTHER" id="PTHR10880">
    <property type="entry name" value="MORTALITY FACTOR 4-LIKE PROTEIN"/>
    <property type="match status" value="1"/>
</dbReference>
<dbReference type="GO" id="GO:0005634">
    <property type="term" value="C:nucleus"/>
    <property type="evidence" value="ECO:0007669"/>
    <property type="project" value="UniProtKB-SubCell"/>
</dbReference>
<keyword evidence="9 13" id="KW-0472">Membrane</keyword>
<feature type="domain" description="Wax synthase" evidence="15">
    <location>
        <begin position="2"/>
        <end position="68"/>
    </location>
</feature>
<keyword evidence="11" id="KW-0539">Nucleus</keyword>
<dbReference type="EMBL" id="JAANIT010000113">
    <property type="protein sequence ID" value="KAG1551984.1"/>
    <property type="molecule type" value="Genomic_DNA"/>
</dbReference>
<evidence type="ECO:0000259" key="16">
    <source>
        <dbReference type="Pfam" id="PF22732"/>
    </source>
</evidence>
<comment type="subcellular location">
    <subcellularLocation>
        <location evidence="2">Membrane</location>
        <topology evidence="2">Multi-pass membrane protein</topology>
    </subcellularLocation>
    <subcellularLocation>
        <location evidence="1">Nucleus</location>
    </subcellularLocation>
</comment>
<feature type="compositionally biased region" description="Basic and acidic residues" evidence="12">
    <location>
        <begin position="264"/>
        <end position="294"/>
    </location>
</feature>
<dbReference type="Pfam" id="PF05712">
    <property type="entry name" value="MRG"/>
    <property type="match status" value="1"/>
</dbReference>
<dbReference type="Pfam" id="PF22732">
    <property type="entry name" value="MSL3_chromo-like"/>
    <property type="match status" value="1"/>
</dbReference>
<organism evidence="17 18">
    <name type="scientific">Rhizopus oryzae</name>
    <name type="common">Mucormycosis agent</name>
    <name type="synonym">Rhizopus arrhizus var. delemar</name>
    <dbReference type="NCBI Taxonomy" id="64495"/>
    <lineage>
        <taxon>Eukaryota</taxon>
        <taxon>Fungi</taxon>
        <taxon>Fungi incertae sedis</taxon>
        <taxon>Mucoromycota</taxon>
        <taxon>Mucoromycotina</taxon>
        <taxon>Mucoromycetes</taxon>
        <taxon>Mucorales</taxon>
        <taxon>Mucorineae</taxon>
        <taxon>Rhizopodaceae</taxon>
        <taxon>Rhizopus</taxon>
    </lineage>
</organism>
<comment type="similarity">
    <text evidence="3">Belongs to the MRG family.</text>
</comment>
<feature type="region of interest" description="Disordered" evidence="12">
    <location>
        <begin position="242"/>
        <end position="294"/>
    </location>
</feature>
<dbReference type="PANTHER" id="PTHR10880:SF15">
    <property type="entry name" value="MSL COMPLEX SUBUNIT 3"/>
    <property type="match status" value="1"/>
</dbReference>
<proteinExistence type="inferred from homology"/>
<feature type="domain" description="MRG" evidence="14">
    <location>
        <begin position="275"/>
        <end position="442"/>
    </location>
</feature>
<dbReference type="InterPro" id="IPR008676">
    <property type="entry name" value="MRG"/>
</dbReference>
<dbReference type="GO" id="GO:0006355">
    <property type="term" value="P:regulation of DNA-templated transcription"/>
    <property type="evidence" value="ECO:0007669"/>
    <property type="project" value="InterPro"/>
</dbReference>
<dbReference type="GO" id="GO:0006325">
    <property type="term" value="P:chromatin organization"/>
    <property type="evidence" value="ECO:0007669"/>
    <property type="project" value="UniProtKB-KW"/>
</dbReference>
<evidence type="ECO:0000313" key="18">
    <source>
        <dbReference type="Proteomes" id="UP000717996"/>
    </source>
</evidence>
<evidence type="ECO:0000256" key="8">
    <source>
        <dbReference type="ARBA" id="ARBA00023015"/>
    </source>
</evidence>
<feature type="domain" description="MSL3 chromodomain-like" evidence="16">
    <location>
        <begin position="182"/>
        <end position="253"/>
    </location>
</feature>
<evidence type="ECO:0000256" key="10">
    <source>
        <dbReference type="ARBA" id="ARBA00023163"/>
    </source>
</evidence>
<accession>A0A9P6YM49</accession>
<evidence type="ECO:0000256" key="5">
    <source>
        <dbReference type="ARBA" id="ARBA00022692"/>
    </source>
</evidence>
<sequence length="448" mass="53256">MADSMHDFWSNRWHQLYRTTWKAIPFQPVRVLTTRILSKFMKDPKSIAFATATVSVFMASAFMHEYPVAALHGWSVYRRLFMGEQCIFFALHSAVILLEPVFAHTIGNKLPSKFRSSFLCRSIRGFYALMVGCVTYYYIMNGFVMTEFYRENPVKFFGPTILAKVRETPALLPYFGSYVYSFDQDEKVLCYHGPFIYEAKIIKREKKEEDDQEVNLYFVHYKGWKQTWDEWVTEDRVMKYTESNRQKQRQLQEMNARSKTSRSATRDPVEAKSRKRYRDSDIDRQRTDDETKKSDFKITMPESLKGILVDDWENVTKNRLILNIPGEYTVDRILDDYESQYPIKDDILDEFIQGIRLYFNKTLSTLLLYRNEYQQYFEVCTGKDPSSVYGSEHLLRLFVEIPNLMGQSSFDMETQNDLKNRFEEFLAFMHEHEKDYFLNDYQSNSSEQ</sequence>
<feature type="compositionally biased region" description="Polar residues" evidence="12">
    <location>
        <begin position="249"/>
        <end position="263"/>
    </location>
</feature>
<comment type="caution">
    <text evidence="17">The sequence shown here is derived from an EMBL/GenBank/DDBJ whole genome shotgun (WGS) entry which is preliminary data.</text>
</comment>
<keyword evidence="6" id="KW-0156">Chromatin regulator</keyword>
<dbReference type="InterPro" id="IPR016197">
    <property type="entry name" value="Chromo-like_dom_sf"/>
</dbReference>
<keyword evidence="10" id="KW-0804">Transcription</keyword>
<dbReference type="Gene3D" id="1.10.274.30">
    <property type="entry name" value="MRG domain"/>
    <property type="match status" value="1"/>
</dbReference>
<dbReference type="CDD" id="cd18983">
    <property type="entry name" value="CBD_MSL3_like"/>
    <property type="match status" value="1"/>
</dbReference>
<evidence type="ECO:0000259" key="15">
    <source>
        <dbReference type="Pfam" id="PF13813"/>
    </source>
</evidence>
<evidence type="ECO:0000256" key="12">
    <source>
        <dbReference type="SAM" id="MobiDB-lite"/>
    </source>
</evidence>
<reference evidence="17" key="1">
    <citation type="journal article" date="2020" name="Microb. Genom.">
        <title>Genetic diversity of clinical and environmental Mucorales isolates obtained from an investigation of mucormycosis cases among solid organ transplant recipients.</title>
        <authorList>
            <person name="Nguyen M.H."/>
            <person name="Kaul D."/>
            <person name="Muto C."/>
            <person name="Cheng S.J."/>
            <person name="Richter R.A."/>
            <person name="Bruno V.M."/>
            <person name="Liu G."/>
            <person name="Beyhan S."/>
            <person name="Sundermann A.J."/>
            <person name="Mounaud S."/>
            <person name="Pasculle A.W."/>
            <person name="Nierman W.C."/>
            <person name="Driscoll E."/>
            <person name="Cumbie R."/>
            <person name="Clancy C.J."/>
            <person name="Dupont C.L."/>
        </authorList>
    </citation>
    <scope>NUCLEOTIDE SEQUENCE</scope>
    <source>
        <strain evidence="17">GL16</strain>
    </source>
</reference>
<keyword evidence="7 13" id="KW-1133">Transmembrane helix</keyword>
<feature type="transmembrane region" description="Helical" evidence="13">
    <location>
        <begin position="118"/>
        <end position="139"/>
    </location>
</feature>
<feature type="transmembrane region" description="Helical" evidence="13">
    <location>
        <begin position="47"/>
        <end position="67"/>
    </location>
</feature>
<evidence type="ECO:0000256" key="13">
    <source>
        <dbReference type="SAM" id="Phobius"/>
    </source>
</evidence>
<dbReference type="InterPro" id="IPR038217">
    <property type="entry name" value="MRG_C_sf"/>
</dbReference>
<evidence type="ECO:0000256" key="7">
    <source>
        <dbReference type="ARBA" id="ARBA00022989"/>
    </source>
</evidence>
<evidence type="ECO:0000256" key="3">
    <source>
        <dbReference type="ARBA" id="ARBA00009093"/>
    </source>
</evidence>
<evidence type="ECO:0000256" key="1">
    <source>
        <dbReference type="ARBA" id="ARBA00004123"/>
    </source>
</evidence>
<dbReference type="SUPFAM" id="SSF54160">
    <property type="entry name" value="Chromo domain-like"/>
    <property type="match status" value="1"/>
</dbReference>
<dbReference type="InterPro" id="IPR032805">
    <property type="entry name" value="Wax_synthase_dom"/>
</dbReference>
<dbReference type="AlphaFoldDB" id="A0A9P6YM49"/>
<evidence type="ECO:0000259" key="14">
    <source>
        <dbReference type="Pfam" id="PF05712"/>
    </source>
</evidence>
<dbReference type="InterPro" id="IPR053820">
    <property type="entry name" value="MSL3_chromo-like"/>
</dbReference>
<dbReference type="PROSITE" id="PS51640">
    <property type="entry name" value="MRG"/>
    <property type="match status" value="1"/>
</dbReference>
<feature type="transmembrane region" description="Helical" evidence="13">
    <location>
        <begin position="87"/>
        <end position="106"/>
    </location>
</feature>
<gene>
    <name evidence="17" type="ORF">G6F51_001501</name>
</gene>
<dbReference type="Proteomes" id="UP000717996">
    <property type="component" value="Unassembled WGS sequence"/>
</dbReference>